<dbReference type="InterPro" id="IPR052527">
    <property type="entry name" value="Metal_cation-efflux_comp"/>
</dbReference>
<dbReference type="EMBL" id="QFDM01000002">
    <property type="protein sequence ID" value="MCM2466223.1"/>
    <property type="molecule type" value="Genomic_DNA"/>
</dbReference>
<evidence type="ECO:0000256" key="4">
    <source>
        <dbReference type="ARBA" id="ARBA00023136"/>
    </source>
</evidence>
<dbReference type="Gene3D" id="1.20.120.1630">
    <property type="match status" value="1"/>
</dbReference>
<evidence type="ECO:0000256" key="5">
    <source>
        <dbReference type="SAM" id="Phobius"/>
    </source>
</evidence>
<comment type="caution">
    <text evidence="6">The sequence shown here is derived from an EMBL/GenBank/DDBJ whole genome shotgun (WGS) entry which is preliminary data.</text>
</comment>
<dbReference type="InterPro" id="IPR007318">
    <property type="entry name" value="Phopholipid_MeTrfase"/>
</dbReference>
<proteinExistence type="predicted"/>
<feature type="transmembrane region" description="Helical" evidence="5">
    <location>
        <begin position="41"/>
        <end position="59"/>
    </location>
</feature>
<keyword evidence="6" id="KW-0808">Transferase</keyword>
<keyword evidence="6" id="KW-0489">Methyltransferase</keyword>
<evidence type="ECO:0000256" key="1">
    <source>
        <dbReference type="ARBA" id="ARBA00004127"/>
    </source>
</evidence>
<dbReference type="PANTHER" id="PTHR43847">
    <property type="entry name" value="BLL3993 PROTEIN"/>
    <property type="match status" value="1"/>
</dbReference>
<keyword evidence="2 5" id="KW-0812">Transmembrane</keyword>
<reference evidence="6 7" key="1">
    <citation type="submission" date="2018-05" db="EMBL/GenBank/DDBJ databases">
        <title>Isolation and characterization of genus Methanoculleus species and their viruses from deep sea marine sediment offshore southwestern Taiwan.</title>
        <authorList>
            <person name="Wei W.-H."/>
            <person name="Chen W.-C."/>
            <person name="Lai M.-C."/>
            <person name="Chen S.-C."/>
        </authorList>
    </citation>
    <scope>NUCLEOTIDE SEQUENCE [LARGE SCALE GENOMIC DNA]</scope>
    <source>
        <strain evidence="6 7">CWC-02</strain>
    </source>
</reference>
<feature type="transmembrane region" description="Helical" evidence="5">
    <location>
        <begin position="80"/>
        <end position="99"/>
    </location>
</feature>
<dbReference type="GO" id="GO:0008168">
    <property type="term" value="F:methyltransferase activity"/>
    <property type="evidence" value="ECO:0007669"/>
    <property type="project" value="UniProtKB-KW"/>
</dbReference>
<dbReference type="Pfam" id="PF04191">
    <property type="entry name" value="PEMT"/>
    <property type="match status" value="1"/>
</dbReference>
<name>A0ABD4TEC1_9EURY</name>
<dbReference type="PANTHER" id="PTHR43847:SF1">
    <property type="entry name" value="BLL3993 PROTEIN"/>
    <property type="match status" value="1"/>
</dbReference>
<dbReference type="AlphaFoldDB" id="A0ABD4TEC1"/>
<dbReference type="RefSeq" id="WP_250987484.1">
    <property type="nucleotide sequence ID" value="NZ_QFDM01000002.1"/>
</dbReference>
<gene>
    <name evidence="6" type="ORF">DIC75_07835</name>
</gene>
<comment type="subcellular location">
    <subcellularLocation>
        <location evidence="1">Endomembrane system</location>
        <topology evidence="1">Multi-pass membrane protein</topology>
    </subcellularLocation>
</comment>
<keyword evidence="4 5" id="KW-0472">Membrane</keyword>
<evidence type="ECO:0000256" key="2">
    <source>
        <dbReference type="ARBA" id="ARBA00022692"/>
    </source>
</evidence>
<keyword evidence="3 5" id="KW-1133">Transmembrane helix</keyword>
<evidence type="ECO:0000313" key="7">
    <source>
        <dbReference type="Proteomes" id="UP001523230"/>
    </source>
</evidence>
<evidence type="ECO:0000313" key="6">
    <source>
        <dbReference type="EMBL" id="MCM2466223.1"/>
    </source>
</evidence>
<accession>A0ABD4TEC1</accession>
<protein>
    <submittedName>
        <fullName evidence="6">Isoprenylcysteine carboxyl methyltransferase</fullName>
    </submittedName>
</protein>
<dbReference type="GO" id="GO:0012505">
    <property type="term" value="C:endomembrane system"/>
    <property type="evidence" value="ECO:0007669"/>
    <property type="project" value="UniProtKB-SubCell"/>
</dbReference>
<feature type="transmembrane region" description="Helical" evidence="5">
    <location>
        <begin position="111"/>
        <end position="131"/>
    </location>
</feature>
<evidence type="ECO:0000256" key="3">
    <source>
        <dbReference type="ARBA" id="ARBA00022989"/>
    </source>
</evidence>
<keyword evidence="7" id="KW-1185">Reference proteome</keyword>
<dbReference type="Proteomes" id="UP001523230">
    <property type="component" value="Unassembled WGS sequence"/>
</dbReference>
<dbReference type="GO" id="GO:0032259">
    <property type="term" value="P:methylation"/>
    <property type="evidence" value="ECO:0007669"/>
    <property type="project" value="UniProtKB-KW"/>
</dbReference>
<feature type="transmembrane region" description="Helical" evidence="5">
    <location>
        <begin position="12"/>
        <end position="35"/>
    </location>
</feature>
<feature type="transmembrane region" description="Helical" evidence="5">
    <location>
        <begin position="167"/>
        <end position="189"/>
    </location>
</feature>
<organism evidence="6 7">
    <name type="scientific">Methanoculleus oceani</name>
    <dbReference type="NCBI Taxonomy" id="2184756"/>
    <lineage>
        <taxon>Archaea</taxon>
        <taxon>Methanobacteriati</taxon>
        <taxon>Methanobacteriota</taxon>
        <taxon>Stenosarchaea group</taxon>
        <taxon>Methanomicrobia</taxon>
        <taxon>Methanomicrobiales</taxon>
        <taxon>Methanomicrobiaceae</taxon>
        <taxon>Methanoculleus</taxon>
    </lineage>
</organism>
<sequence length="227" mass="25492">MTEGSAARLAGAVLARFIAGLIVVALLLFVPAGSIHYWEGWLYLGVLFIPIAFVGLYLLKHDPELLERRMKTREQESEQRTIIALSSIIIIVGFVIPGLDHRFGWSDLPVAVVLAADGVVLLGYFIFFLTIRENSYAARVVEVDAGQKVIETGPYAVVRHPMYLGTILMFLATPLALGSFWAFFVFLPVPALIVLRIRNEEEVLVRELPGYSEYRQKTRYRLVPGVW</sequence>